<dbReference type="RefSeq" id="WP_378265485.1">
    <property type="nucleotide sequence ID" value="NZ_JBHSIT010000023.1"/>
</dbReference>
<name>A0ABV9UCS4_9ACTN</name>
<evidence type="ECO:0000313" key="2">
    <source>
        <dbReference type="Proteomes" id="UP001595872"/>
    </source>
</evidence>
<protein>
    <submittedName>
        <fullName evidence="1">Uncharacterized protein</fullName>
    </submittedName>
</protein>
<dbReference type="EMBL" id="JBHSIT010000023">
    <property type="protein sequence ID" value="MFC4914004.1"/>
    <property type="molecule type" value="Genomic_DNA"/>
</dbReference>
<evidence type="ECO:0000313" key="1">
    <source>
        <dbReference type="EMBL" id="MFC4914004.1"/>
    </source>
</evidence>
<accession>A0ABV9UCS4</accession>
<organism evidence="1 2">
    <name type="scientific">Actinomadura gamaensis</name>
    <dbReference type="NCBI Taxonomy" id="1763541"/>
    <lineage>
        <taxon>Bacteria</taxon>
        <taxon>Bacillati</taxon>
        <taxon>Actinomycetota</taxon>
        <taxon>Actinomycetes</taxon>
        <taxon>Streptosporangiales</taxon>
        <taxon>Thermomonosporaceae</taxon>
        <taxon>Actinomadura</taxon>
    </lineage>
</organism>
<comment type="caution">
    <text evidence="1">The sequence shown here is derived from an EMBL/GenBank/DDBJ whole genome shotgun (WGS) entry which is preliminary data.</text>
</comment>
<dbReference type="Proteomes" id="UP001595872">
    <property type="component" value="Unassembled WGS sequence"/>
</dbReference>
<proteinExistence type="predicted"/>
<sequence length="333" mass="35991">MAEMITFPVPTTTTSRFVVAAARLPVDLVNLVKEEADGAFADHLGGRLGTPQLEIDNEDARWYRWDPARIKAPDPEHAGAETALHTAARIAVVTTCAPVTDQPRAVQVARSAAYTIARLTGGVVADMVTGHVLWAPTSATIPRPGPAERPRFVLGDQWLGDVLPPYRANGRCTAPDPELDPEGVNACACVRLRTRGLRRFGLPELEIANVACPHDLPALNVLRATARRLLTDLWSWLATGPADRNRTLPSDLAITATDFDAYWGASPHSPRPTTAFPVHLTPRTPHLLTVSPPPSHQGTINDWLLSPTLPPDMRDVLSAPSDEALTEAPYLVA</sequence>
<reference evidence="2" key="1">
    <citation type="journal article" date="2019" name="Int. J. Syst. Evol. Microbiol.">
        <title>The Global Catalogue of Microorganisms (GCM) 10K type strain sequencing project: providing services to taxonomists for standard genome sequencing and annotation.</title>
        <authorList>
            <consortium name="The Broad Institute Genomics Platform"/>
            <consortium name="The Broad Institute Genome Sequencing Center for Infectious Disease"/>
            <person name="Wu L."/>
            <person name="Ma J."/>
        </authorList>
    </citation>
    <scope>NUCLEOTIDE SEQUENCE [LARGE SCALE GENOMIC DNA]</scope>
    <source>
        <strain evidence="2">KLKA75</strain>
    </source>
</reference>
<keyword evidence="2" id="KW-1185">Reference proteome</keyword>
<gene>
    <name evidence="1" type="ORF">ACFPCY_42435</name>
</gene>